<accession>A0ACC2JEY4</accession>
<dbReference type="Proteomes" id="UP001153332">
    <property type="component" value="Unassembled WGS sequence"/>
</dbReference>
<dbReference type="EMBL" id="JAPUUL010002044">
    <property type="protein sequence ID" value="KAJ8126063.1"/>
    <property type="molecule type" value="Genomic_DNA"/>
</dbReference>
<sequence>MADPSALIGLVSGIITFIDFGLKIVSEIKNVRDSVHGTTAEAHELGMIIDDVRHLNEQVKGQQLPGTDLLPDRLRMLAMVEECEKLASQLVEVTNTLKRRDGTRSKTLESARVAVRSFLKQDEIQALRSRLDHLNKHIREYLAGALQDLNTKLAMLQREQSLCVMQIKTLQSLYFPELRRRWRQIRNAEQRSNEWIYDSKHTSFVSWLESEKMGDVFFYITGRAGSGKSTLMKFIFENERTNQSLRKWADKAKLYTASYYFWNQGTDKQKTGIGLFQSLLYQILRSAPDLITPIHQDRLHHEVWEMEDLIDIFKQIARRTSLDTKFCFFIDGLDEYDGDEKDIIRLLQELLSSKHIKICASSRPGRQYESVLPRGCANWRKLAAADPTCQDILHELSARAGGVWLWVSLVTADIIKEAERNEEVATLRKIVDEFPADLHEYFARMIRRIPKLHREEMAQTFLVAVEELQPLPLYAFALLEKERKNSRYAIDSSIKPIKEADVRPSYPALKDRIRNRCSDLLIVDDEPHPVFLSHSVDFLHRTVRDFLQGDYDKQLKTYVKEQFDPLLSLSRICLSLLKALPVSNFRDPSSVNKVIGLTDELLYYAHEAEKRRDLEETSLVLLLDELDRVNSYHAHGATDKVTNHWTHARDSPASRGLDKYYEGGNCNFLALTVQARLVKYVRAKIQADQSNMQKKGRPLLDYALRPRRITPISMPYHSIRDDPSLDVDMVKLLLENGANPNQRVHLNGSASVWALFLLSIRETHMRARGAPSSASLSLNNAWYHACLALIQAGARGDCLSNYAREGISASAILNQVFERDRAAVLEQEMRLKENEAKETKSCVAM</sequence>
<reference evidence="1" key="1">
    <citation type="submission" date="2022-12" db="EMBL/GenBank/DDBJ databases">
        <title>Genome Sequence of Lasiodiplodia mahajangana.</title>
        <authorList>
            <person name="Buettner E."/>
        </authorList>
    </citation>
    <scope>NUCLEOTIDE SEQUENCE</scope>
    <source>
        <strain evidence="1">VT137</strain>
    </source>
</reference>
<name>A0ACC2JEY4_9PEZI</name>
<keyword evidence="2" id="KW-1185">Reference proteome</keyword>
<gene>
    <name evidence="1" type="ORF">O1611_g7575</name>
</gene>
<evidence type="ECO:0000313" key="1">
    <source>
        <dbReference type="EMBL" id="KAJ8126063.1"/>
    </source>
</evidence>
<proteinExistence type="predicted"/>
<organism evidence="1 2">
    <name type="scientific">Lasiodiplodia mahajangana</name>
    <dbReference type="NCBI Taxonomy" id="1108764"/>
    <lineage>
        <taxon>Eukaryota</taxon>
        <taxon>Fungi</taxon>
        <taxon>Dikarya</taxon>
        <taxon>Ascomycota</taxon>
        <taxon>Pezizomycotina</taxon>
        <taxon>Dothideomycetes</taxon>
        <taxon>Dothideomycetes incertae sedis</taxon>
        <taxon>Botryosphaeriales</taxon>
        <taxon>Botryosphaeriaceae</taxon>
        <taxon>Lasiodiplodia</taxon>
    </lineage>
</organism>
<protein>
    <submittedName>
        <fullName evidence="1">Uncharacterized protein</fullName>
    </submittedName>
</protein>
<evidence type="ECO:0000313" key="2">
    <source>
        <dbReference type="Proteomes" id="UP001153332"/>
    </source>
</evidence>
<comment type="caution">
    <text evidence="1">The sequence shown here is derived from an EMBL/GenBank/DDBJ whole genome shotgun (WGS) entry which is preliminary data.</text>
</comment>